<gene>
    <name evidence="7" type="ORF">LPB301_14060</name>
</gene>
<feature type="transmembrane region" description="Helical" evidence="5">
    <location>
        <begin position="114"/>
        <end position="132"/>
    </location>
</feature>
<dbReference type="Proteomes" id="UP000092612">
    <property type="component" value="Unassembled WGS sequence"/>
</dbReference>
<organism evidence="7 8">
    <name type="scientific">Polaribacter reichenbachii</name>
    <dbReference type="NCBI Taxonomy" id="996801"/>
    <lineage>
        <taxon>Bacteria</taxon>
        <taxon>Pseudomonadati</taxon>
        <taxon>Bacteroidota</taxon>
        <taxon>Flavobacteriia</taxon>
        <taxon>Flavobacteriales</taxon>
        <taxon>Flavobacteriaceae</taxon>
    </lineage>
</organism>
<dbReference type="EMBL" id="LSFL01000035">
    <property type="protein sequence ID" value="OBY63906.1"/>
    <property type="molecule type" value="Genomic_DNA"/>
</dbReference>
<accession>A0A1B8TVZ8</accession>
<protein>
    <submittedName>
        <fullName evidence="7">Rhomboid family intramembrane serine protease</fullName>
    </submittedName>
</protein>
<evidence type="ECO:0000256" key="3">
    <source>
        <dbReference type="ARBA" id="ARBA00022989"/>
    </source>
</evidence>
<feature type="transmembrane region" description="Helical" evidence="5">
    <location>
        <begin position="139"/>
        <end position="158"/>
    </location>
</feature>
<dbReference type="GO" id="GO:0004252">
    <property type="term" value="F:serine-type endopeptidase activity"/>
    <property type="evidence" value="ECO:0007669"/>
    <property type="project" value="InterPro"/>
</dbReference>
<keyword evidence="2 5" id="KW-0812">Transmembrane</keyword>
<feature type="transmembrane region" description="Helical" evidence="5">
    <location>
        <begin position="67"/>
        <end position="85"/>
    </location>
</feature>
<dbReference type="GO" id="GO:0016020">
    <property type="term" value="C:membrane"/>
    <property type="evidence" value="ECO:0007669"/>
    <property type="project" value="UniProtKB-SubCell"/>
</dbReference>
<comment type="subcellular location">
    <subcellularLocation>
        <location evidence="1">Membrane</location>
        <topology evidence="1">Multi-pass membrane protein</topology>
    </subcellularLocation>
</comment>
<dbReference type="KEGG" id="prn:BW723_01640"/>
<dbReference type="RefSeq" id="WP_068363244.1">
    <property type="nucleotide sequence ID" value="NZ_CP019337.1"/>
</dbReference>
<evidence type="ECO:0000256" key="4">
    <source>
        <dbReference type="ARBA" id="ARBA00023136"/>
    </source>
</evidence>
<evidence type="ECO:0000259" key="6">
    <source>
        <dbReference type="Pfam" id="PF01694"/>
    </source>
</evidence>
<comment type="caution">
    <text evidence="7">The sequence shown here is derived from an EMBL/GenBank/DDBJ whole genome shotgun (WGS) entry which is preliminary data.</text>
</comment>
<feature type="transmembrane region" description="Helical" evidence="5">
    <location>
        <begin position="164"/>
        <end position="183"/>
    </location>
</feature>
<keyword evidence="7" id="KW-0645">Protease</keyword>
<keyword evidence="3 5" id="KW-1133">Transmembrane helix</keyword>
<feature type="domain" description="Peptidase S54 rhomboid" evidence="6">
    <location>
        <begin position="54"/>
        <end position="183"/>
    </location>
</feature>
<feature type="transmembrane region" description="Helical" evidence="5">
    <location>
        <begin position="92"/>
        <end position="108"/>
    </location>
</feature>
<evidence type="ECO:0000313" key="7">
    <source>
        <dbReference type="EMBL" id="OBY63906.1"/>
    </source>
</evidence>
<name>A0A1B8TVZ8_9FLAO</name>
<evidence type="ECO:0000313" key="8">
    <source>
        <dbReference type="Proteomes" id="UP000092612"/>
    </source>
</evidence>
<reference evidence="8" key="1">
    <citation type="submission" date="2016-02" db="EMBL/GenBank/DDBJ databases">
        <title>Paenibacillus sp. LPB0068, isolated from Crassostrea gigas.</title>
        <authorList>
            <person name="Shin S.-K."/>
            <person name="Yi H."/>
        </authorList>
    </citation>
    <scope>NUCLEOTIDE SEQUENCE [LARGE SCALE GENOMIC DNA]</scope>
    <source>
        <strain evidence="8">KCTC 23969</strain>
    </source>
</reference>
<dbReference type="Pfam" id="PF01694">
    <property type="entry name" value="Rhomboid"/>
    <property type="match status" value="1"/>
</dbReference>
<dbReference type="OrthoDB" id="465874at2"/>
<keyword evidence="7" id="KW-0378">Hydrolase</keyword>
<dbReference type="AlphaFoldDB" id="A0A1B8TVZ8"/>
<keyword evidence="4 5" id="KW-0472">Membrane</keyword>
<dbReference type="Gene3D" id="1.20.1540.10">
    <property type="entry name" value="Rhomboid-like"/>
    <property type="match status" value="1"/>
</dbReference>
<proteinExistence type="predicted"/>
<dbReference type="GO" id="GO:0006508">
    <property type="term" value="P:proteolysis"/>
    <property type="evidence" value="ECO:0007669"/>
    <property type="project" value="UniProtKB-KW"/>
</dbReference>
<evidence type="ECO:0000256" key="5">
    <source>
        <dbReference type="SAM" id="Phobius"/>
    </source>
</evidence>
<dbReference type="STRING" id="996801.BW723_01640"/>
<dbReference type="InterPro" id="IPR022764">
    <property type="entry name" value="Peptidase_S54_rhomboid_dom"/>
</dbReference>
<sequence length="225" mass="26205">MNEENQLKISKSIFIVPIVFVVSIWVIYWIEIQFDFNFNKYGVFPRTLDGFKGVFFTHFIHSNTSHLFNNSIPLFVLLSSLFYFYKDVAFKVLLLGGFFSGFLTWCIARESYHIGASGIVYLLFSFVFFSGMIKKHFRLVALSLIIIFLYGSMIWYVLPIKEGMSWEGHLSSFLVGLIFAFIFKNKGIVKKEHQFTETEFDTMFDENGNFVPPVLEEENESSEVE</sequence>
<dbReference type="SUPFAM" id="SSF144091">
    <property type="entry name" value="Rhomboid-like"/>
    <property type="match status" value="1"/>
</dbReference>
<evidence type="ECO:0000256" key="1">
    <source>
        <dbReference type="ARBA" id="ARBA00004141"/>
    </source>
</evidence>
<dbReference type="InterPro" id="IPR035952">
    <property type="entry name" value="Rhomboid-like_sf"/>
</dbReference>
<feature type="transmembrane region" description="Helical" evidence="5">
    <location>
        <begin position="12"/>
        <end position="30"/>
    </location>
</feature>
<keyword evidence="8" id="KW-1185">Reference proteome</keyword>
<evidence type="ECO:0000256" key="2">
    <source>
        <dbReference type="ARBA" id="ARBA00022692"/>
    </source>
</evidence>